<evidence type="ECO:0000256" key="8">
    <source>
        <dbReference type="ARBA" id="ARBA00023136"/>
    </source>
</evidence>
<dbReference type="PANTHER" id="PTHR47234:SF2">
    <property type="entry name" value="TONB-DEPENDENT RECEPTOR"/>
    <property type="match status" value="1"/>
</dbReference>
<dbReference type="Gene3D" id="3.55.50.30">
    <property type="match status" value="1"/>
</dbReference>
<dbReference type="InterPro" id="IPR036942">
    <property type="entry name" value="Beta-barrel_TonB_sf"/>
</dbReference>
<feature type="signal peptide" evidence="12">
    <location>
        <begin position="1"/>
        <end position="30"/>
    </location>
</feature>
<dbReference type="Pfam" id="PF07715">
    <property type="entry name" value="Plug"/>
    <property type="match status" value="1"/>
</dbReference>
<evidence type="ECO:0000256" key="4">
    <source>
        <dbReference type="ARBA" id="ARBA00022496"/>
    </source>
</evidence>
<dbReference type="Proteomes" id="UP000469159">
    <property type="component" value="Unassembled WGS sequence"/>
</dbReference>
<comment type="subcellular location">
    <subcellularLocation>
        <location evidence="1 10">Cell outer membrane</location>
        <topology evidence="1 10">Multi-pass membrane protein</topology>
    </subcellularLocation>
</comment>
<evidence type="ECO:0000256" key="12">
    <source>
        <dbReference type="SAM" id="SignalP"/>
    </source>
</evidence>
<keyword evidence="8 10" id="KW-0472">Membrane</keyword>
<accession>A0A6I4UUG9</accession>
<dbReference type="InterPro" id="IPR011662">
    <property type="entry name" value="Secretin/TonB_short_N"/>
</dbReference>
<evidence type="ECO:0000256" key="2">
    <source>
        <dbReference type="ARBA" id="ARBA00022448"/>
    </source>
</evidence>
<dbReference type="InterPro" id="IPR039426">
    <property type="entry name" value="TonB-dep_rcpt-like"/>
</dbReference>
<reference evidence="14 15" key="1">
    <citation type="submission" date="2019-12" db="EMBL/GenBank/DDBJ databases">
        <title>Genomic-based taxomic classification of the family Erythrobacteraceae.</title>
        <authorList>
            <person name="Xu L."/>
        </authorList>
    </citation>
    <scope>NUCLEOTIDE SEQUENCE [LARGE SCALE GENOMIC DNA]</scope>
    <source>
        <strain evidence="14 15">MCCC 1K02066</strain>
    </source>
</reference>
<dbReference type="PROSITE" id="PS51318">
    <property type="entry name" value="TAT"/>
    <property type="match status" value="1"/>
</dbReference>
<sequence>MTIRPRRRRNLFLGSAIAFAVLATPPAAYAQARTHDFDVPAQDLGAALRALARQSGEQVIFEGRVVRGKRSTAVTGAHATDEAVALLLRGTGLQASRSQRGILVVTAPAAPGEDRAGGAAAGSGSAGAGATPEILVVGARTGNVDIRRTEDDTQAYVVFGRSEIENSQASSINDFFRARLPMNTVQTTPGQARLSRAASSVGSEINLRGLGTNQTLVLVDGRRMPSANGLNFGLTQPDINGIPLATVERIEVLPATAGGIYGGSATGGVINIITRRDYSGIDISATYGNTFRGDFAEFRLDGSAGFSLEGGRTRIMISGSYSGAGELLNGERDFVARARALQQTNNPAAFATLTAPPFGYTTNICTAASATATTCTDAPLVLRATGQSLGSNRTFVPVGYAGPGSDNGAALLANAGQYNLVAPDDTSNGARGAILASPTVASASFDLRREFSSMLEAYANMSWQRNEGKFPGIAVVLSGVTIAADAPNNPFTTPIRVRFPTPNLEDEFMTVVDTLRANGGLLVRLPGNWSASFDYIWARSRSIQTFSNVGAGDPDGEGPGLPVTTLLSNGTLDVLRDVNTHPIDYGPYLLPSPTNRLGPADTILNNGAFRISGPLLRLPGGDLTLTGLLEYRDEAQRPSLQRALVNTVYIPSRSQTARSAYAEARLPLISPANNFPMAHTLELQASIRHDAYRTRQPFPVQVTLPSPDSPLPEFTPDVNRVNDTLFTFGLRYQPIEDITVRASYGTGFLPPSVTQIADDGGRDIGGNLIDPKRGGVRQPVARFQIASGHPDLKPESSTSWSAGLVLTPRFVPGLRLSADYVNIRKTNEIRTPTPQQLLDLEDFLPERIIRDPLEPDAPAGFTAGPIRIIDARLLNVARTNVEAVDLQADYVVESRGLGTFRAYAVATWQPTLQRKFLPETPFIDSVGFSSTGSALEWRGNAGLDWTWGAWSASWNAQYYDSHLVYAAAAEPLTPAQQAAREQAILNQGSTRIRAQTYHDLYLRYRFGSGHSEFLNGTDIVAGVQNIFDSSPPIIADTGSTDGYSTYGDPRLRRFTLSLRKHF</sequence>
<dbReference type="SMART" id="SM00965">
    <property type="entry name" value="STN"/>
    <property type="match status" value="1"/>
</dbReference>
<keyword evidence="4" id="KW-0410">Iron transport</keyword>
<feature type="chain" id="PRO_5026096528" evidence="12">
    <location>
        <begin position="31"/>
        <end position="1062"/>
    </location>
</feature>
<keyword evidence="12" id="KW-0732">Signal</keyword>
<keyword evidence="6" id="KW-0408">Iron</keyword>
<dbReference type="InterPro" id="IPR012910">
    <property type="entry name" value="Plug_dom"/>
</dbReference>
<evidence type="ECO:0000256" key="6">
    <source>
        <dbReference type="ARBA" id="ARBA00023004"/>
    </source>
</evidence>
<dbReference type="Gene3D" id="2.40.170.20">
    <property type="entry name" value="TonB-dependent receptor, beta-barrel domain"/>
    <property type="match status" value="1"/>
</dbReference>
<dbReference type="PROSITE" id="PS52016">
    <property type="entry name" value="TONB_DEPENDENT_REC_3"/>
    <property type="match status" value="1"/>
</dbReference>
<evidence type="ECO:0000313" key="14">
    <source>
        <dbReference type="EMBL" id="MXP41454.1"/>
    </source>
</evidence>
<evidence type="ECO:0000313" key="15">
    <source>
        <dbReference type="Proteomes" id="UP000469159"/>
    </source>
</evidence>
<proteinExistence type="inferred from homology"/>
<evidence type="ECO:0000256" key="10">
    <source>
        <dbReference type="PROSITE-ProRule" id="PRU01360"/>
    </source>
</evidence>
<comment type="similarity">
    <text evidence="10 11">Belongs to the TonB-dependent receptor family.</text>
</comment>
<dbReference type="SUPFAM" id="SSF56935">
    <property type="entry name" value="Porins"/>
    <property type="match status" value="1"/>
</dbReference>
<evidence type="ECO:0000259" key="13">
    <source>
        <dbReference type="SMART" id="SM00965"/>
    </source>
</evidence>
<dbReference type="Pfam" id="PF00593">
    <property type="entry name" value="TonB_dep_Rec_b-barrel"/>
    <property type="match status" value="1"/>
</dbReference>
<dbReference type="EMBL" id="WTYK01000003">
    <property type="protein sequence ID" value="MXP41454.1"/>
    <property type="molecule type" value="Genomic_DNA"/>
</dbReference>
<dbReference type="InterPro" id="IPR037066">
    <property type="entry name" value="Plug_dom_sf"/>
</dbReference>
<dbReference type="PANTHER" id="PTHR47234">
    <property type="match status" value="1"/>
</dbReference>
<keyword evidence="7 11" id="KW-0798">TonB box</keyword>
<keyword evidence="2 10" id="KW-0813">Transport</keyword>
<dbReference type="Pfam" id="PF07660">
    <property type="entry name" value="STN"/>
    <property type="match status" value="1"/>
</dbReference>
<evidence type="ECO:0000256" key="3">
    <source>
        <dbReference type="ARBA" id="ARBA00022452"/>
    </source>
</evidence>
<evidence type="ECO:0000256" key="1">
    <source>
        <dbReference type="ARBA" id="ARBA00004571"/>
    </source>
</evidence>
<dbReference type="GO" id="GO:0006826">
    <property type="term" value="P:iron ion transport"/>
    <property type="evidence" value="ECO:0007669"/>
    <property type="project" value="UniProtKB-KW"/>
</dbReference>
<dbReference type="AlphaFoldDB" id="A0A6I4UUG9"/>
<keyword evidence="3 10" id="KW-1134">Transmembrane beta strand</keyword>
<keyword evidence="15" id="KW-1185">Reference proteome</keyword>
<dbReference type="InterPro" id="IPR000531">
    <property type="entry name" value="Beta-barrel_TonB"/>
</dbReference>
<name>A0A6I4UUG9_9SPHN</name>
<dbReference type="InterPro" id="IPR006311">
    <property type="entry name" value="TAT_signal"/>
</dbReference>
<keyword evidence="14" id="KW-0675">Receptor</keyword>
<keyword evidence="4" id="KW-0406">Ion transport</keyword>
<evidence type="ECO:0000256" key="11">
    <source>
        <dbReference type="RuleBase" id="RU003357"/>
    </source>
</evidence>
<keyword evidence="5 10" id="KW-0812">Transmembrane</keyword>
<protein>
    <submittedName>
        <fullName evidence="14">TonB-dependent receptor</fullName>
    </submittedName>
</protein>
<organism evidence="14 15">
    <name type="scientific">Croceibacterium soli</name>
    <dbReference type="NCBI Taxonomy" id="1739690"/>
    <lineage>
        <taxon>Bacteria</taxon>
        <taxon>Pseudomonadati</taxon>
        <taxon>Pseudomonadota</taxon>
        <taxon>Alphaproteobacteria</taxon>
        <taxon>Sphingomonadales</taxon>
        <taxon>Erythrobacteraceae</taxon>
        <taxon>Croceibacterium</taxon>
    </lineage>
</organism>
<comment type="caution">
    <text evidence="14">The sequence shown here is derived from an EMBL/GenBank/DDBJ whole genome shotgun (WGS) entry which is preliminary data.</text>
</comment>
<dbReference type="RefSeq" id="WP_160746300.1">
    <property type="nucleotide sequence ID" value="NZ_WTYK01000003.1"/>
</dbReference>
<dbReference type="GO" id="GO:0009279">
    <property type="term" value="C:cell outer membrane"/>
    <property type="evidence" value="ECO:0007669"/>
    <property type="project" value="UniProtKB-SubCell"/>
</dbReference>
<feature type="domain" description="Secretin/TonB short N-terminal" evidence="13">
    <location>
        <begin position="57"/>
        <end position="107"/>
    </location>
</feature>
<dbReference type="OrthoDB" id="9760333at2"/>
<evidence type="ECO:0000256" key="7">
    <source>
        <dbReference type="ARBA" id="ARBA00023077"/>
    </source>
</evidence>
<evidence type="ECO:0000256" key="9">
    <source>
        <dbReference type="ARBA" id="ARBA00023237"/>
    </source>
</evidence>
<evidence type="ECO:0000256" key="5">
    <source>
        <dbReference type="ARBA" id="ARBA00022692"/>
    </source>
</evidence>
<dbReference type="Gene3D" id="2.170.130.10">
    <property type="entry name" value="TonB-dependent receptor, plug domain"/>
    <property type="match status" value="1"/>
</dbReference>
<gene>
    <name evidence="14" type="ORF">GRI75_07335</name>
</gene>
<keyword evidence="9 10" id="KW-0998">Cell outer membrane</keyword>